<evidence type="ECO:0000313" key="21">
    <source>
        <dbReference type="EMBL" id="PPI86295.1"/>
    </source>
</evidence>
<dbReference type="InterPro" id="IPR018357">
    <property type="entry name" value="Hexapep_transf_CS"/>
</dbReference>
<dbReference type="OrthoDB" id="9775031at2"/>
<dbReference type="InterPro" id="IPR050065">
    <property type="entry name" value="GlmU-like"/>
</dbReference>
<feature type="binding site" evidence="18">
    <location>
        <position position="405"/>
    </location>
    <ligand>
        <name>acetyl-CoA</name>
        <dbReference type="ChEBI" id="CHEBI:57288"/>
    </ligand>
</feature>
<evidence type="ECO:0000313" key="22">
    <source>
        <dbReference type="Proteomes" id="UP000296144"/>
    </source>
</evidence>
<keyword evidence="9 18" id="KW-0460">Magnesium</keyword>
<dbReference type="EC" id="2.3.1.157" evidence="18"/>
<dbReference type="Gene3D" id="3.90.550.10">
    <property type="entry name" value="Spore Coat Polysaccharide Biosynthesis Protein SpsA, Chain A"/>
    <property type="match status" value="1"/>
</dbReference>
<dbReference type="Pfam" id="PF12804">
    <property type="entry name" value="NTP_transf_3"/>
    <property type="match status" value="1"/>
</dbReference>
<dbReference type="InterPro" id="IPR038009">
    <property type="entry name" value="GlmU_C_LbH"/>
</dbReference>
<feature type="binding site" evidence="18">
    <location>
        <position position="423"/>
    </location>
    <ligand>
        <name>acetyl-CoA</name>
        <dbReference type="ChEBI" id="CHEBI:57288"/>
    </ligand>
</feature>
<evidence type="ECO:0000256" key="5">
    <source>
        <dbReference type="ARBA" id="ARBA00022679"/>
    </source>
</evidence>
<evidence type="ECO:0000256" key="14">
    <source>
        <dbReference type="ARBA" id="ARBA00023316"/>
    </source>
</evidence>
<feature type="active site" description="Proton acceptor" evidence="18">
    <location>
        <position position="363"/>
    </location>
</feature>
<dbReference type="GO" id="GO:0000902">
    <property type="term" value="P:cell morphogenesis"/>
    <property type="evidence" value="ECO:0007669"/>
    <property type="project" value="UniProtKB-UniRule"/>
</dbReference>
<feature type="binding site" evidence="18">
    <location>
        <position position="140"/>
    </location>
    <ligand>
        <name>UDP-N-acetyl-alpha-D-glucosamine</name>
        <dbReference type="ChEBI" id="CHEBI:57705"/>
    </ligand>
</feature>
<dbReference type="UniPathway" id="UPA00113">
    <property type="reaction ID" value="UER00532"/>
</dbReference>
<evidence type="ECO:0000256" key="15">
    <source>
        <dbReference type="ARBA" id="ARBA00048247"/>
    </source>
</evidence>
<dbReference type="Gene3D" id="2.160.10.10">
    <property type="entry name" value="Hexapeptide repeat proteins"/>
    <property type="match status" value="1"/>
</dbReference>
<feature type="region of interest" description="Pyrophosphorylase" evidence="18">
    <location>
        <begin position="1"/>
        <end position="229"/>
    </location>
</feature>
<evidence type="ECO:0000259" key="19">
    <source>
        <dbReference type="Pfam" id="PF12804"/>
    </source>
</evidence>
<dbReference type="CDD" id="cd03353">
    <property type="entry name" value="LbH_GlmU_C"/>
    <property type="match status" value="1"/>
</dbReference>
<comment type="similarity">
    <text evidence="2 18">In the C-terminal section; belongs to the transferase hexapeptide repeat family.</text>
</comment>
<evidence type="ECO:0000256" key="9">
    <source>
        <dbReference type="ARBA" id="ARBA00022842"/>
    </source>
</evidence>
<dbReference type="InterPro" id="IPR029044">
    <property type="entry name" value="Nucleotide-diphossugar_trans"/>
</dbReference>
<dbReference type="GO" id="GO:0071555">
    <property type="term" value="P:cell wall organization"/>
    <property type="evidence" value="ECO:0007669"/>
    <property type="project" value="UniProtKB-KW"/>
</dbReference>
<dbReference type="SUPFAM" id="SSF51161">
    <property type="entry name" value="Trimeric LpxA-like enzymes"/>
    <property type="match status" value="1"/>
</dbReference>
<evidence type="ECO:0000256" key="16">
    <source>
        <dbReference type="ARBA" id="ARBA00048493"/>
    </source>
</evidence>
<feature type="binding site" evidence="18">
    <location>
        <position position="351"/>
    </location>
    <ligand>
        <name>UDP-N-acetyl-alpha-D-glucosamine</name>
        <dbReference type="ChEBI" id="CHEBI:57705"/>
    </ligand>
</feature>
<feature type="binding site" evidence="18">
    <location>
        <begin position="11"/>
        <end position="14"/>
    </location>
    <ligand>
        <name>UDP-N-acetyl-alpha-D-glucosamine</name>
        <dbReference type="ChEBI" id="CHEBI:57705"/>
    </ligand>
</feature>
<dbReference type="InterPro" id="IPR001451">
    <property type="entry name" value="Hexapep"/>
</dbReference>
<keyword evidence="5 18" id="KW-0808">Transferase</keyword>
<dbReference type="Proteomes" id="UP000296144">
    <property type="component" value="Unassembled WGS sequence"/>
</dbReference>
<feature type="binding site" evidence="18">
    <location>
        <position position="169"/>
    </location>
    <ligand>
        <name>UDP-N-acetyl-alpha-D-glucosamine</name>
        <dbReference type="ChEBI" id="CHEBI:57705"/>
    </ligand>
</feature>
<dbReference type="NCBIfam" id="TIGR01173">
    <property type="entry name" value="glmU"/>
    <property type="match status" value="1"/>
</dbReference>
<evidence type="ECO:0000256" key="12">
    <source>
        <dbReference type="ARBA" id="ARBA00023268"/>
    </source>
</evidence>
<accession>A0A2P5SVE1</accession>
<evidence type="ECO:0000256" key="11">
    <source>
        <dbReference type="ARBA" id="ARBA00022984"/>
    </source>
</evidence>
<evidence type="ECO:0000256" key="13">
    <source>
        <dbReference type="ARBA" id="ARBA00023315"/>
    </source>
</evidence>
<dbReference type="GO" id="GO:0016020">
    <property type="term" value="C:membrane"/>
    <property type="evidence" value="ECO:0007669"/>
    <property type="project" value="GOC"/>
</dbReference>
<feature type="binding site" evidence="18">
    <location>
        <position position="380"/>
    </location>
    <ligand>
        <name>acetyl-CoA</name>
        <dbReference type="ChEBI" id="CHEBI:57288"/>
    </ligand>
</feature>
<evidence type="ECO:0000256" key="4">
    <source>
        <dbReference type="ARBA" id="ARBA00022490"/>
    </source>
</evidence>
<gene>
    <name evidence="18 21" type="primary">glmU</name>
    <name evidence="21" type="ORF">CRV10_03540</name>
</gene>
<evidence type="ECO:0000256" key="6">
    <source>
        <dbReference type="ARBA" id="ARBA00022695"/>
    </source>
</evidence>
<keyword evidence="11 18" id="KW-0573">Peptidoglycan synthesis</keyword>
<comment type="caution">
    <text evidence="21">The sequence shown here is derived from an EMBL/GenBank/DDBJ whole genome shotgun (WGS) entry which is preliminary data.</text>
</comment>
<comment type="pathway">
    <text evidence="18">Bacterial outer membrane biogenesis; LPS lipid A biosynthesis.</text>
</comment>
<dbReference type="RefSeq" id="WP_136130461.1">
    <property type="nucleotide sequence ID" value="NZ_PDKU01000006.1"/>
</dbReference>
<feature type="binding site" evidence="18">
    <location>
        <position position="377"/>
    </location>
    <ligand>
        <name>UDP-N-acetyl-alpha-D-glucosamine</name>
        <dbReference type="ChEBI" id="CHEBI:57705"/>
    </ligand>
</feature>
<comment type="catalytic activity">
    <reaction evidence="16 18">
        <text>N-acetyl-alpha-D-glucosamine 1-phosphate + UTP + H(+) = UDP-N-acetyl-alpha-D-glucosamine + diphosphate</text>
        <dbReference type="Rhea" id="RHEA:13509"/>
        <dbReference type="ChEBI" id="CHEBI:15378"/>
        <dbReference type="ChEBI" id="CHEBI:33019"/>
        <dbReference type="ChEBI" id="CHEBI:46398"/>
        <dbReference type="ChEBI" id="CHEBI:57705"/>
        <dbReference type="ChEBI" id="CHEBI:57776"/>
        <dbReference type="EC" id="2.7.7.23"/>
    </reaction>
</comment>
<evidence type="ECO:0000259" key="20">
    <source>
        <dbReference type="Pfam" id="PF25087"/>
    </source>
</evidence>
<keyword evidence="10 18" id="KW-0133">Cell shape</keyword>
<dbReference type="PROSITE" id="PS00101">
    <property type="entry name" value="HEXAPEP_TRANSFERASES"/>
    <property type="match status" value="1"/>
</dbReference>
<dbReference type="GO" id="GO:0000287">
    <property type="term" value="F:magnesium ion binding"/>
    <property type="evidence" value="ECO:0007669"/>
    <property type="project" value="UniProtKB-UniRule"/>
</dbReference>
<keyword evidence="6 18" id="KW-0548">Nucleotidyltransferase</keyword>
<dbReference type="SUPFAM" id="SSF53448">
    <property type="entry name" value="Nucleotide-diphospho-sugar transferases"/>
    <property type="match status" value="1"/>
</dbReference>
<feature type="domain" description="Mannose-1-phosphate guanyltransferase C-terminal" evidence="20">
    <location>
        <begin position="271"/>
        <end position="348"/>
    </location>
</feature>
<sequence length="455" mass="50891">MQNNLINVVILAAGKGTRMCSDIPKVLHTLAGKPIISYVIDIAKYINEKKIYIVYGFKGNLLKRQLNEPLINWVLQNEQLGTANAVAQVLPYLKDNEYILVLYGDVPLISKDTLENLCNIKIKNGIGLLTAISDNPNGYGRIVRKNEVITEIIEHEDANFHQLNIKEINTGIMIANVGDMKYWFKKIDNNNTKKEYYLTDIIKIAYQKHCFTKSICPVELYEITGINNKLQLVHLERSYQLKQVQKLIIDGITIRDPNRFDLRGTLKCGVDVEIDINVIIEGNVVLGNRVKIGAGCIIKDSYIGDDCHIYPYSIIKNSKLSIRCNIGPFSHLRMKANLKRDVCIGNFVEIKDVSLGSSSKTKHLSYLGNSEIGSNVNIGAGTITCNYDGTNKLKTIIGNNVFVGSDSQLIAPVTIAENATIAAGTTVLKDVKDADLVLNIKKQIHKKHWKRPLKK</sequence>
<evidence type="ECO:0000256" key="2">
    <source>
        <dbReference type="ARBA" id="ARBA00007707"/>
    </source>
</evidence>
<feature type="binding site" evidence="18">
    <location>
        <position position="25"/>
    </location>
    <ligand>
        <name>UDP-N-acetyl-alpha-D-glucosamine</name>
        <dbReference type="ChEBI" id="CHEBI:57705"/>
    </ligand>
</feature>
<evidence type="ECO:0000256" key="17">
    <source>
        <dbReference type="ARBA" id="ARBA00049628"/>
    </source>
</evidence>
<feature type="domain" description="MobA-like NTP transferase" evidence="19">
    <location>
        <begin position="8"/>
        <end position="119"/>
    </location>
</feature>
<feature type="binding site" evidence="18">
    <location>
        <position position="76"/>
    </location>
    <ligand>
        <name>UDP-N-acetyl-alpha-D-glucosamine</name>
        <dbReference type="ChEBI" id="CHEBI:57705"/>
    </ligand>
</feature>
<dbReference type="EC" id="2.7.7.23" evidence="18"/>
<keyword evidence="8 18" id="KW-0677">Repeat</keyword>
<proteinExistence type="inferred from homology"/>
<keyword evidence="13 18" id="KW-0012">Acyltransferase</keyword>
<keyword evidence="14 18" id="KW-0961">Cell wall biogenesis/degradation</keyword>
<keyword evidence="22" id="KW-1185">Reference proteome</keyword>
<dbReference type="GO" id="GO:0005737">
    <property type="term" value="C:cytoplasm"/>
    <property type="evidence" value="ECO:0007669"/>
    <property type="project" value="UniProtKB-SubCell"/>
</dbReference>
<feature type="binding site" evidence="18">
    <location>
        <position position="333"/>
    </location>
    <ligand>
        <name>UDP-N-acetyl-alpha-D-glucosamine</name>
        <dbReference type="ChEBI" id="CHEBI:57705"/>
    </ligand>
</feature>
<dbReference type="GO" id="GO:0009245">
    <property type="term" value="P:lipid A biosynthetic process"/>
    <property type="evidence" value="ECO:0007669"/>
    <property type="project" value="UniProtKB-UniRule"/>
</dbReference>
<protein>
    <recommendedName>
        <fullName evidence="18">Bifunctional protein GlmU</fullName>
    </recommendedName>
    <domain>
        <recommendedName>
            <fullName evidence="18">UDP-N-acetylglucosamine pyrophosphorylase</fullName>
            <ecNumber evidence="18">2.7.7.23</ecNumber>
        </recommendedName>
        <alternativeName>
            <fullName evidence="18">N-acetylglucosamine-1-phosphate uridyltransferase</fullName>
        </alternativeName>
    </domain>
    <domain>
        <recommendedName>
            <fullName evidence="18">Glucosamine-1-phosphate N-acetyltransferase</fullName>
            <ecNumber evidence="18">2.3.1.157</ecNumber>
        </recommendedName>
    </domain>
</protein>
<dbReference type="GO" id="GO:0008360">
    <property type="term" value="P:regulation of cell shape"/>
    <property type="evidence" value="ECO:0007669"/>
    <property type="project" value="UniProtKB-KW"/>
</dbReference>
<dbReference type="GO" id="GO:0006048">
    <property type="term" value="P:UDP-N-acetylglucosamine biosynthetic process"/>
    <property type="evidence" value="ECO:0007669"/>
    <property type="project" value="UniProtKB-UniPathway"/>
</dbReference>
<dbReference type="GO" id="GO:0009252">
    <property type="term" value="P:peptidoglycan biosynthetic process"/>
    <property type="evidence" value="ECO:0007669"/>
    <property type="project" value="UniProtKB-UniRule"/>
</dbReference>
<dbReference type="InterPro" id="IPR005882">
    <property type="entry name" value="Bifunctional_GlmU"/>
</dbReference>
<keyword evidence="4 18" id="KW-0963">Cytoplasm</keyword>
<feature type="region of interest" description="Linker" evidence="18">
    <location>
        <begin position="230"/>
        <end position="250"/>
    </location>
</feature>
<dbReference type="CDD" id="cd02540">
    <property type="entry name" value="GT2_GlmU_N_bac"/>
    <property type="match status" value="1"/>
</dbReference>
<dbReference type="InterPro" id="IPR011004">
    <property type="entry name" value="Trimer_LpxA-like_sf"/>
</dbReference>
<feature type="binding site" evidence="18">
    <location>
        <position position="366"/>
    </location>
    <ligand>
        <name>UDP-N-acetyl-alpha-D-glucosamine</name>
        <dbReference type="ChEBI" id="CHEBI:57705"/>
    </ligand>
</feature>
<evidence type="ECO:0000256" key="1">
    <source>
        <dbReference type="ARBA" id="ARBA00004496"/>
    </source>
</evidence>
<comment type="subcellular location">
    <subcellularLocation>
        <location evidence="1 18">Cytoplasm</location>
    </subcellularLocation>
</comment>
<evidence type="ECO:0000256" key="10">
    <source>
        <dbReference type="ARBA" id="ARBA00022960"/>
    </source>
</evidence>
<comment type="cofactor">
    <cofactor evidence="18">
        <name>Mg(2+)</name>
        <dbReference type="ChEBI" id="CHEBI:18420"/>
    </cofactor>
    <text evidence="18">Binds 1 Mg(2+) ion per subunit.</text>
</comment>
<keyword evidence="12 18" id="KW-0511">Multifunctional enzyme</keyword>
<evidence type="ECO:0000256" key="3">
    <source>
        <dbReference type="ARBA" id="ARBA00007947"/>
    </source>
</evidence>
<dbReference type="GO" id="GO:0003977">
    <property type="term" value="F:UDP-N-acetylglucosamine diphosphorylase activity"/>
    <property type="evidence" value="ECO:0007669"/>
    <property type="project" value="UniProtKB-UniRule"/>
</dbReference>
<name>A0A2P5SVE1_9GAMM</name>
<comment type="pathway">
    <text evidence="18">Nucleotide-sugar biosynthesis; UDP-N-acetyl-alpha-D-glucosamine biosynthesis; N-acetyl-alpha-D-glucosamine 1-phosphate from alpha-D-glucosamine 6-phosphate (route II): step 2/2.</text>
</comment>
<comment type="catalytic activity">
    <reaction evidence="15 18">
        <text>alpha-D-glucosamine 1-phosphate + acetyl-CoA = N-acetyl-alpha-D-glucosamine 1-phosphate + CoA + H(+)</text>
        <dbReference type="Rhea" id="RHEA:13725"/>
        <dbReference type="ChEBI" id="CHEBI:15378"/>
        <dbReference type="ChEBI" id="CHEBI:57287"/>
        <dbReference type="ChEBI" id="CHEBI:57288"/>
        <dbReference type="ChEBI" id="CHEBI:57776"/>
        <dbReference type="ChEBI" id="CHEBI:58516"/>
        <dbReference type="EC" id="2.3.1.157"/>
    </reaction>
</comment>
<feature type="binding site" evidence="18">
    <location>
        <position position="227"/>
    </location>
    <ligand>
        <name>Mg(2+)</name>
        <dbReference type="ChEBI" id="CHEBI:18420"/>
    </ligand>
</feature>
<dbReference type="UniPathway" id="UPA00973"/>
<feature type="region of interest" description="N-acetyltransferase" evidence="18">
    <location>
        <begin position="251"/>
        <end position="455"/>
    </location>
</feature>
<dbReference type="HAMAP" id="MF_01631">
    <property type="entry name" value="GlmU"/>
    <property type="match status" value="1"/>
</dbReference>
<dbReference type="PANTHER" id="PTHR43584:SF3">
    <property type="entry name" value="BIFUNCTIONAL PROTEIN GLMU"/>
    <property type="match status" value="1"/>
</dbReference>
<evidence type="ECO:0000256" key="18">
    <source>
        <dbReference type="HAMAP-Rule" id="MF_01631"/>
    </source>
</evidence>
<feature type="binding site" evidence="18">
    <location>
        <position position="227"/>
    </location>
    <ligand>
        <name>UDP-N-acetyl-alpha-D-glucosamine</name>
        <dbReference type="ChEBI" id="CHEBI:57705"/>
    </ligand>
</feature>
<dbReference type="EMBL" id="PDKU01000006">
    <property type="protein sequence ID" value="PPI86295.1"/>
    <property type="molecule type" value="Genomic_DNA"/>
</dbReference>
<evidence type="ECO:0000256" key="8">
    <source>
        <dbReference type="ARBA" id="ARBA00022737"/>
    </source>
</evidence>
<comment type="similarity">
    <text evidence="3 18">In the N-terminal section; belongs to the N-acetylglucosamine-1-phosphate uridyltransferase family.</text>
</comment>
<feature type="binding site" evidence="18">
    <location>
        <position position="105"/>
    </location>
    <ligand>
        <name>Mg(2+)</name>
        <dbReference type="ChEBI" id="CHEBI:18420"/>
    </ligand>
</feature>
<evidence type="ECO:0000256" key="7">
    <source>
        <dbReference type="ARBA" id="ARBA00022723"/>
    </source>
</evidence>
<dbReference type="Pfam" id="PF00132">
    <property type="entry name" value="Hexapep"/>
    <property type="match status" value="1"/>
</dbReference>
<feature type="binding site" evidence="18">
    <location>
        <begin position="103"/>
        <end position="105"/>
    </location>
    <ligand>
        <name>UDP-N-acetyl-alpha-D-glucosamine</name>
        <dbReference type="ChEBI" id="CHEBI:57705"/>
    </ligand>
</feature>
<comment type="caution">
    <text evidence="18">Lacks conserved residue(s) required for the propagation of feature annotation.</text>
</comment>
<organism evidence="21 22">
    <name type="scientific">Candidatus Pantoea edessiphila</name>
    <dbReference type="NCBI Taxonomy" id="2044610"/>
    <lineage>
        <taxon>Bacteria</taxon>
        <taxon>Pseudomonadati</taxon>
        <taxon>Pseudomonadota</taxon>
        <taxon>Gammaproteobacteria</taxon>
        <taxon>Enterobacterales</taxon>
        <taxon>Erwiniaceae</taxon>
        <taxon>Pantoea</taxon>
    </lineage>
</organism>
<dbReference type="Pfam" id="PF25087">
    <property type="entry name" value="GMPPB_C"/>
    <property type="match status" value="1"/>
</dbReference>
<reference evidence="21 22" key="1">
    <citation type="journal article" date="2018" name="Genome Biol. Evol.">
        <title>Cladogenesis and Genomic Streamlining in Extracellular Endosymbionts of Tropical Stink Bugs.</title>
        <authorList>
            <person name="Otero-Bravo A."/>
            <person name="Goffredi S."/>
            <person name="Sabree Z.L."/>
        </authorList>
    </citation>
    <scope>NUCLEOTIDE SEQUENCE [LARGE SCALE GENOMIC DNA]</scope>
    <source>
        <strain evidence="21 22">SoEL</strain>
    </source>
</reference>
<comment type="function">
    <text evidence="17 18">Catalyzes the last two sequential reactions in the de novo biosynthetic pathway for UDP-N-acetylglucosamine (UDP-GlcNAc). The C-terminal domain catalyzes the transfer of acetyl group from acetyl coenzyme A to glucosamine-1-phosphate (GlcN-1-P) to produce N-acetylglucosamine-1-phosphate (GlcNAc-1-P), which is converted into UDP-GlcNAc by the transfer of uridine 5-monophosphate (from uridine 5-triphosphate), a reaction catalyzed by the N-terminal domain.</text>
</comment>
<comment type="subunit">
    <text evidence="18">Homotrimer.</text>
</comment>
<dbReference type="AlphaFoldDB" id="A0A2P5SVE1"/>
<dbReference type="GO" id="GO:0019134">
    <property type="term" value="F:glucosamine-1-phosphate N-acetyltransferase activity"/>
    <property type="evidence" value="ECO:0007669"/>
    <property type="project" value="UniProtKB-UniRule"/>
</dbReference>
<feature type="binding site" evidence="18">
    <location>
        <begin position="386"/>
        <end position="387"/>
    </location>
    <ligand>
        <name>acetyl-CoA</name>
        <dbReference type="ChEBI" id="CHEBI:57288"/>
    </ligand>
</feature>
<comment type="pathway">
    <text evidence="18">Nucleotide-sugar biosynthesis; UDP-N-acetyl-alpha-D-glucosamine biosynthesis; UDP-N-acetyl-alpha-D-glucosamine from N-acetyl-alpha-D-glucosamine 1-phosphate: step 1/1.</text>
</comment>
<dbReference type="InterPro" id="IPR025877">
    <property type="entry name" value="MobA-like_NTP_Trfase"/>
</dbReference>
<keyword evidence="7 18" id="KW-0479">Metal-binding</keyword>
<feature type="binding site" evidence="18">
    <location>
        <position position="154"/>
    </location>
    <ligand>
        <name>UDP-N-acetyl-alpha-D-glucosamine</name>
        <dbReference type="ChEBI" id="CHEBI:57705"/>
    </ligand>
</feature>
<feature type="binding site" evidence="18">
    <location>
        <begin position="81"/>
        <end position="82"/>
    </location>
    <ligand>
        <name>UDP-N-acetyl-alpha-D-glucosamine</name>
        <dbReference type="ChEBI" id="CHEBI:57705"/>
    </ligand>
</feature>
<dbReference type="PANTHER" id="PTHR43584">
    <property type="entry name" value="NUCLEOTIDYL TRANSFERASE"/>
    <property type="match status" value="1"/>
</dbReference>
<dbReference type="InterPro" id="IPR056729">
    <property type="entry name" value="GMPPB_C"/>
</dbReference>